<dbReference type="InterPro" id="IPR029052">
    <property type="entry name" value="Metallo-depent_PP-like"/>
</dbReference>
<proteinExistence type="predicted"/>
<reference evidence="1 2" key="1">
    <citation type="submission" date="2019-03" db="EMBL/GenBank/DDBJ databases">
        <title>Genomics of glacier-inhabiting Cryobacterium strains.</title>
        <authorList>
            <person name="Liu Q."/>
            <person name="Xin Y.-H."/>
        </authorList>
    </citation>
    <scope>NUCLEOTIDE SEQUENCE [LARGE SCALE GENOMIC DNA]</scope>
    <source>
        <strain evidence="1 2">CGMCC 1.4292</strain>
    </source>
</reference>
<accession>A0A4Y8KK22</accession>
<dbReference type="RefSeq" id="WP_134173538.1">
    <property type="nucleotide sequence ID" value="NZ_SODI01000001.1"/>
</dbReference>
<sequence length="622" mass="68791">MKRRTLARHEKELGFLPEDRVRWLAPGQLLRTAVQVVLAEIFANYGDKRELQEVFSKRRLRLKERPRGDLWIDFTADLGDGFDATASVASLLGQDELSVRSPGDSGLTATLPRGHLLILGGDEVYPTASASGYENRTLGPYAAALPADTALRPGNQHPSLLALPGNHDWYDGLSAFLRIFRRPRRLGAWHAIQTRSYFALRLGHGWWLAGLDSQLGEYIDEPQLNYFRQQLTNRLRPGDAIILCTASPTWVGTKTHDPDAFNQLHYFERHFLRNRYDPDTGTSRPTGAHVRVWLSGDSHHYTRYEQVPPRHAAKEPSGWPTGARDPRATQLITCGLGGAFLAATHKLPSALTLPSPQSRMRDKDQQGTEYRQAPTTYPDRASSLRMSARTANPFSRFWLGWRNPTFPPLLGGLHLLVFLPLVWLLGINQPGTVPSPMPNDDAAASRLDVSGILMILTAAVLLVSIVAAVSPREWLPRTAPAVAAVGLQITVLLTLVILTLSVPWPITWSGAENVVVAAIIVGAGGALLGTEVFALFTLTQRSGGIFTWQMSSQAVEDHKGFLRMRLHRNGDLEIFPLVIDTVCRDWTLVDAANGQKRPVPSSPLTPRLLEPPILVSRKGFRA</sequence>
<name>A0A4Y8KK22_9MICO</name>
<comment type="caution">
    <text evidence="1">The sequence shown here is derived from an EMBL/GenBank/DDBJ whole genome shotgun (WGS) entry which is preliminary data.</text>
</comment>
<dbReference type="Gene3D" id="3.60.21.10">
    <property type="match status" value="1"/>
</dbReference>
<protein>
    <submittedName>
        <fullName evidence="1">Uncharacterized protein</fullName>
    </submittedName>
</protein>
<dbReference type="AlphaFoldDB" id="A0A4Y8KK22"/>
<dbReference type="SUPFAM" id="SSF56300">
    <property type="entry name" value="Metallo-dependent phosphatases"/>
    <property type="match status" value="1"/>
</dbReference>
<evidence type="ECO:0000313" key="1">
    <source>
        <dbReference type="EMBL" id="TFD75819.1"/>
    </source>
</evidence>
<dbReference type="OrthoDB" id="500534at2"/>
<dbReference type="EMBL" id="SOHQ01000042">
    <property type="protein sequence ID" value="TFD75819.1"/>
    <property type="molecule type" value="Genomic_DNA"/>
</dbReference>
<gene>
    <name evidence="1" type="ORF">E3T53_15245</name>
</gene>
<dbReference type="PANTHER" id="PTHR34211">
    <property type="entry name" value="CALCINEURIN-LIKE METALLO-PHOSPHOESTERASE SUPERFAMILY PROTEIN"/>
    <property type="match status" value="1"/>
</dbReference>
<keyword evidence="2" id="KW-1185">Reference proteome</keyword>
<dbReference type="PANTHER" id="PTHR34211:SF3">
    <property type="entry name" value="CALCINEURIN-LIKE METALLO-PHOSPHOESTERASE SUPERFAMILY PROTEIN"/>
    <property type="match status" value="1"/>
</dbReference>
<organism evidence="1 2">
    <name type="scientific">Cryobacterium psychrophilum</name>
    <dbReference type="NCBI Taxonomy" id="41988"/>
    <lineage>
        <taxon>Bacteria</taxon>
        <taxon>Bacillati</taxon>
        <taxon>Actinomycetota</taxon>
        <taxon>Actinomycetes</taxon>
        <taxon>Micrococcales</taxon>
        <taxon>Microbacteriaceae</taxon>
        <taxon>Cryobacterium</taxon>
    </lineage>
</organism>
<dbReference type="Proteomes" id="UP000298218">
    <property type="component" value="Unassembled WGS sequence"/>
</dbReference>
<evidence type="ECO:0000313" key="2">
    <source>
        <dbReference type="Proteomes" id="UP000298218"/>
    </source>
</evidence>